<dbReference type="EMBL" id="UINC01000111">
    <property type="protein sequence ID" value="SUZ49343.1"/>
    <property type="molecule type" value="Genomic_DNA"/>
</dbReference>
<comment type="cofactor">
    <cofactor evidence="1">
        <name>FAD</name>
        <dbReference type="ChEBI" id="CHEBI:57692"/>
    </cofactor>
</comment>
<evidence type="ECO:0000313" key="6">
    <source>
        <dbReference type="EMBL" id="SUZ49343.1"/>
    </source>
</evidence>
<dbReference type="GO" id="GO:0016627">
    <property type="term" value="F:oxidoreductase activity, acting on the CH-CH group of donors"/>
    <property type="evidence" value="ECO:0007669"/>
    <property type="project" value="InterPro"/>
</dbReference>
<keyword evidence="3" id="KW-0274">FAD</keyword>
<gene>
    <name evidence="6" type="ORF">METZ01_LOCUS2197</name>
</gene>
<keyword evidence="4" id="KW-0560">Oxidoreductase</keyword>
<organism evidence="6">
    <name type="scientific">marine metagenome</name>
    <dbReference type="NCBI Taxonomy" id="408172"/>
    <lineage>
        <taxon>unclassified sequences</taxon>
        <taxon>metagenomes</taxon>
        <taxon>ecological metagenomes</taxon>
    </lineage>
</organism>
<evidence type="ECO:0000256" key="2">
    <source>
        <dbReference type="ARBA" id="ARBA00022630"/>
    </source>
</evidence>
<dbReference type="GO" id="GO:0050660">
    <property type="term" value="F:flavin adenine dinucleotide binding"/>
    <property type="evidence" value="ECO:0007669"/>
    <property type="project" value="InterPro"/>
</dbReference>
<evidence type="ECO:0000256" key="4">
    <source>
        <dbReference type="ARBA" id="ARBA00023002"/>
    </source>
</evidence>
<dbReference type="AlphaFoldDB" id="A0A381N6Y3"/>
<dbReference type="InterPro" id="IPR037069">
    <property type="entry name" value="AcylCoA_DH/ox_N_sf"/>
</dbReference>
<dbReference type="InterPro" id="IPR046373">
    <property type="entry name" value="Acyl-CoA_Oxase/DH_mid-dom_sf"/>
</dbReference>
<name>A0A381N6Y3_9ZZZZ</name>
<sequence length="400" mass="43798">VHKLIYEEARRWFAANWDPTMSVAGWWRLLAESGWGYPHWPLGRFGKSLSHQEHIEVERARTTVGAFGVPNDVSVTLVAPTLMEHGDEVLIDRYLESIATGQEMWCQLFSEPDAGSDLAGLRTLAERDGDRWIINGSKVWTTGGHASRRAVLMARTDLNADRHAGISFFIIDMHQPGVSVSPLKDMTGDEEFNQVSLTNAEVDHQDIIGGLGEGWRVAMTMLQHERDADAVGHDGGGDVINQVDLNAPVGQVQRDQERGGATSGFFYATGSVKDDVTFSLVNQLASAPNPVLRDAATRAKIQRKVLDLNARRELHPSLGKLLNAALCRELRDLGFVSGPASQLADRDAIDEGHFLKSALFAAGMSIAGGTDEIQRNIIGERALGLPREPTPEPTTDHQET</sequence>
<accession>A0A381N6Y3</accession>
<dbReference type="PANTHER" id="PTHR43292">
    <property type="entry name" value="ACYL-COA DEHYDROGENASE"/>
    <property type="match status" value="1"/>
</dbReference>
<dbReference type="InterPro" id="IPR006091">
    <property type="entry name" value="Acyl-CoA_Oxase/DH_mid-dom"/>
</dbReference>
<dbReference type="Gene3D" id="2.40.110.10">
    <property type="entry name" value="Butyryl-CoA Dehydrogenase, subunit A, domain 2"/>
    <property type="match status" value="1"/>
</dbReference>
<feature type="non-terminal residue" evidence="6">
    <location>
        <position position="1"/>
    </location>
</feature>
<dbReference type="Gene3D" id="1.10.540.10">
    <property type="entry name" value="Acyl-CoA dehydrogenase/oxidase, N-terminal domain"/>
    <property type="match status" value="1"/>
</dbReference>
<protein>
    <recommendedName>
        <fullName evidence="5">Acyl-CoA oxidase/dehydrogenase middle domain-containing protein</fullName>
    </recommendedName>
</protein>
<dbReference type="Pfam" id="PF02770">
    <property type="entry name" value="Acyl-CoA_dh_M"/>
    <property type="match status" value="1"/>
</dbReference>
<evidence type="ECO:0000256" key="1">
    <source>
        <dbReference type="ARBA" id="ARBA00001974"/>
    </source>
</evidence>
<evidence type="ECO:0000259" key="5">
    <source>
        <dbReference type="Pfam" id="PF02770"/>
    </source>
</evidence>
<evidence type="ECO:0000256" key="3">
    <source>
        <dbReference type="ARBA" id="ARBA00022827"/>
    </source>
</evidence>
<reference evidence="6" key="1">
    <citation type="submission" date="2018-05" db="EMBL/GenBank/DDBJ databases">
        <authorList>
            <person name="Lanie J.A."/>
            <person name="Ng W.-L."/>
            <person name="Kazmierczak K.M."/>
            <person name="Andrzejewski T.M."/>
            <person name="Davidsen T.M."/>
            <person name="Wayne K.J."/>
            <person name="Tettelin H."/>
            <person name="Glass J.I."/>
            <person name="Rusch D."/>
            <person name="Podicherti R."/>
            <person name="Tsui H.-C.T."/>
            <person name="Winkler M.E."/>
        </authorList>
    </citation>
    <scope>NUCLEOTIDE SEQUENCE</scope>
</reference>
<keyword evidence="2" id="KW-0285">Flavoprotein</keyword>
<dbReference type="PANTHER" id="PTHR43292:SF4">
    <property type="entry name" value="ACYL-COA DEHYDROGENASE FADE34"/>
    <property type="match status" value="1"/>
</dbReference>
<dbReference type="InterPro" id="IPR052161">
    <property type="entry name" value="Mycobact_Acyl-CoA_DH"/>
</dbReference>
<feature type="domain" description="Acyl-CoA oxidase/dehydrogenase middle" evidence="5">
    <location>
        <begin position="106"/>
        <end position="191"/>
    </location>
</feature>
<dbReference type="Gene3D" id="1.20.140.10">
    <property type="entry name" value="Butyryl-CoA Dehydrogenase, subunit A, domain 3"/>
    <property type="match status" value="1"/>
</dbReference>
<dbReference type="GO" id="GO:0005886">
    <property type="term" value="C:plasma membrane"/>
    <property type="evidence" value="ECO:0007669"/>
    <property type="project" value="TreeGrafter"/>
</dbReference>
<proteinExistence type="predicted"/>
<dbReference type="SUPFAM" id="SSF56645">
    <property type="entry name" value="Acyl-CoA dehydrogenase NM domain-like"/>
    <property type="match status" value="1"/>
</dbReference>
<dbReference type="InterPro" id="IPR009100">
    <property type="entry name" value="AcylCoA_DH/oxidase_NM_dom_sf"/>
</dbReference>
<dbReference type="FunFam" id="2.40.110.10:FF:000011">
    <property type="entry name" value="Acyl-CoA dehydrogenase FadE34"/>
    <property type="match status" value="1"/>
</dbReference>